<reference evidence="3 4" key="1">
    <citation type="submission" date="2017-06" db="EMBL/GenBank/DDBJ databases">
        <title>Sequencing and comparative analysis of myxobacterial genomes.</title>
        <authorList>
            <person name="Rupp O."/>
            <person name="Goesmann A."/>
            <person name="Sogaard-Andersen L."/>
        </authorList>
    </citation>
    <scope>NUCLEOTIDE SEQUENCE [LARGE SCALE GENOMIC DNA]</scope>
    <source>
        <strain evidence="3 4">DSM 52655</strain>
    </source>
</reference>
<feature type="domain" description="T6SS immunity protein Tdi1 C-terminal" evidence="2">
    <location>
        <begin position="132"/>
        <end position="202"/>
    </location>
</feature>
<evidence type="ECO:0000313" key="3">
    <source>
        <dbReference type="EMBL" id="ATB39918.1"/>
    </source>
</evidence>
<dbReference type="InterPro" id="IPR015002">
    <property type="entry name" value="T6SS_Tdi1_C"/>
</dbReference>
<dbReference type="Proteomes" id="UP000217257">
    <property type="component" value="Chromosome"/>
</dbReference>
<evidence type="ECO:0000259" key="2">
    <source>
        <dbReference type="Pfam" id="PF08906"/>
    </source>
</evidence>
<dbReference type="AlphaFoldDB" id="A0A250J8M6"/>
<dbReference type="RefSeq" id="WP_095987883.1">
    <property type="nucleotide sequence ID" value="NZ_CP022098.1"/>
</dbReference>
<evidence type="ECO:0000259" key="1">
    <source>
        <dbReference type="Pfam" id="PF08887"/>
    </source>
</evidence>
<dbReference type="InterPro" id="IPR014983">
    <property type="entry name" value="GAD-rel"/>
</dbReference>
<sequence>MRDEAFEVFIEDIGEASFRTPALELSFEKYQKVLPKQFLEYWKEEGWCGYADGLFWTVNPEDYEGLVECWLSGTPFEKLDKYHVVARSAFGKLYAWGERNHRTLVILCPTSALIGIEKELRTPAKDPDIAAQVFFASKKKQELDMKDEAGKALFQRALKKLGPLAPDEMYGFEPALVAGGGNRLENLRKVNLFVHLAIVRELAEPRIPFAGVDPGAQ</sequence>
<dbReference type="Pfam" id="PF08887">
    <property type="entry name" value="GAD-like"/>
    <property type="match status" value="1"/>
</dbReference>
<evidence type="ECO:0000313" key="4">
    <source>
        <dbReference type="Proteomes" id="UP000217257"/>
    </source>
</evidence>
<gene>
    <name evidence="3" type="ORF">CYFUS_005366</name>
</gene>
<dbReference type="KEGG" id="cfus:CYFUS_005366"/>
<dbReference type="Pfam" id="PF08906">
    <property type="entry name" value="T6SS_Tdi1_C"/>
    <property type="match status" value="1"/>
</dbReference>
<evidence type="ECO:0008006" key="5">
    <source>
        <dbReference type="Google" id="ProtNLM"/>
    </source>
</evidence>
<organism evidence="3 4">
    <name type="scientific">Cystobacter fuscus</name>
    <dbReference type="NCBI Taxonomy" id="43"/>
    <lineage>
        <taxon>Bacteria</taxon>
        <taxon>Pseudomonadati</taxon>
        <taxon>Myxococcota</taxon>
        <taxon>Myxococcia</taxon>
        <taxon>Myxococcales</taxon>
        <taxon>Cystobacterineae</taxon>
        <taxon>Archangiaceae</taxon>
        <taxon>Cystobacter</taxon>
    </lineage>
</organism>
<protein>
    <recommendedName>
        <fullName evidence="5">GAD-like domain protein</fullName>
    </recommendedName>
</protein>
<dbReference type="EMBL" id="CP022098">
    <property type="protein sequence ID" value="ATB39918.1"/>
    <property type="molecule type" value="Genomic_DNA"/>
</dbReference>
<feature type="domain" description="GAD-related" evidence="1">
    <location>
        <begin position="5"/>
        <end position="108"/>
    </location>
</feature>
<name>A0A250J8M6_9BACT</name>
<proteinExistence type="predicted"/>
<accession>A0A250J8M6</accession>